<keyword evidence="1" id="KW-0808">Transferase</keyword>
<dbReference type="InterPro" id="IPR029044">
    <property type="entry name" value="Nucleotide-diphossugar_trans"/>
</dbReference>
<accession>A0A1I3W7G6</accession>
<proteinExistence type="predicted"/>
<dbReference type="EMBL" id="FORY01000021">
    <property type="protein sequence ID" value="SFK03219.1"/>
    <property type="molecule type" value="Genomic_DNA"/>
</dbReference>
<dbReference type="STRING" id="576117.SAMN04488138_12138"/>
<dbReference type="RefSeq" id="WP_066608437.1">
    <property type="nucleotide sequence ID" value="NZ_FORY01000021.1"/>
</dbReference>
<organism evidence="1 2">
    <name type="scientific">Celeribacter halophilus</name>
    <dbReference type="NCBI Taxonomy" id="576117"/>
    <lineage>
        <taxon>Bacteria</taxon>
        <taxon>Pseudomonadati</taxon>
        <taxon>Pseudomonadota</taxon>
        <taxon>Alphaproteobacteria</taxon>
        <taxon>Rhodobacterales</taxon>
        <taxon>Roseobacteraceae</taxon>
        <taxon>Celeribacter</taxon>
    </lineage>
</organism>
<evidence type="ECO:0000313" key="1">
    <source>
        <dbReference type="EMBL" id="SFK03219.1"/>
    </source>
</evidence>
<dbReference type="OrthoDB" id="3010234at2"/>
<dbReference type="SUPFAM" id="SSF53448">
    <property type="entry name" value="Nucleotide-diphospho-sugar transferases"/>
    <property type="match status" value="1"/>
</dbReference>
<protein>
    <submittedName>
        <fullName evidence="1">Glycosyl transferase family 2</fullName>
    </submittedName>
</protein>
<evidence type="ECO:0000313" key="2">
    <source>
        <dbReference type="Proteomes" id="UP000183299"/>
    </source>
</evidence>
<sequence>MRRIWQSYKLWVRRRYLLWRAIRARHKLRVIQNRTSDIDETSILCVGCLRNEALRLPYFLDYHRRLGVTHFLFVDNDSDDGTVEFLSDQPDVSLWSTRESYKQARFGLDWTTWLQLKYARGKWCLTLDADELLVFPFQETRTLRDLTLFLDETGQKAFGALMLDLYPEGPIDGADYRVGQDPLEVVPFFDPEPYRAVRQAPKDNLWVQGGARERVFFADDPRRGPTLNKLPLVKWHWRYVYLNSTHSMLPRALNHAYNGPGDTRLCGVLLHTKFLPIAVEKSVEEKTRKQHFAQPDAFGAYYDAVISGPTLWHEGSVAYEGWEQLEALGLMSRGTWGKK</sequence>
<gene>
    <name evidence="1" type="ORF">SAMN04488138_12138</name>
</gene>
<dbReference type="Pfam" id="PF13704">
    <property type="entry name" value="Glyco_tranf_2_4"/>
    <property type="match status" value="1"/>
</dbReference>
<dbReference type="Proteomes" id="UP000183299">
    <property type="component" value="Unassembled WGS sequence"/>
</dbReference>
<reference evidence="1 2" key="1">
    <citation type="submission" date="2016-10" db="EMBL/GenBank/DDBJ databases">
        <authorList>
            <person name="de Groot N.N."/>
        </authorList>
    </citation>
    <scope>NUCLEOTIDE SEQUENCE [LARGE SCALE GENOMIC DNA]</scope>
    <source>
        <strain evidence="1 2">CGMCC 1.8891</strain>
    </source>
</reference>
<dbReference type="GO" id="GO:0016740">
    <property type="term" value="F:transferase activity"/>
    <property type="evidence" value="ECO:0007669"/>
    <property type="project" value="UniProtKB-KW"/>
</dbReference>
<dbReference type="AlphaFoldDB" id="A0A1I3W7G6"/>
<name>A0A1I3W7G6_9RHOB</name>
<keyword evidence="2" id="KW-1185">Reference proteome</keyword>
<dbReference type="Gene3D" id="3.90.550.10">
    <property type="entry name" value="Spore Coat Polysaccharide Biosynthesis Protein SpsA, Chain A"/>
    <property type="match status" value="1"/>
</dbReference>